<dbReference type="Gene3D" id="1.10.1740.10">
    <property type="match status" value="1"/>
</dbReference>
<dbReference type="AlphaFoldDB" id="A0A1G2H6R6"/>
<evidence type="ECO:0000313" key="8">
    <source>
        <dbReference type="EMBL" id="OGZ57971.1"/>
    </source>
</evidence>
<keyword evidence="5" id="KW-0804">Transcription</keyword>
<dbReference type="CDD" id="cd06171">
    <property type="entry name" value="Sigma70_r4"/>
    <property type="match status" value="1"/>
</dbReference>
<dbReference type="GO" id="GO:0006352">
    <property type="term" value="P:DNA-templated transcription initiation"/>
    <property type="evidence" value="ECO:0007669"/>
    <property type="project" value="InterPro"/>
</dbReference>
<dbReference type="InterPro" id="IPR013249">
    <property type="entry name" value="RNA_pol_sigma70_r4_t2"/>
</dbReference>
<dbReference type="GO" id="GO:0016987">
    <property type="term" value="F:sigma factor activity"/>
    <property type="evidence" value="ECO:0007669"/>
    <property type="project" value="UniProtKB-KW"/>
</dbReference>
<reference evidence="8 9" key="1">
    <citation type="journal article" date="2016" name="Nat. Commun.">
        <title>Thousands of microbial genomes shed light on interconnected biogeochemical processes in an aquifer system.</title>
        <authorList>
            <person name="Anantharaman K."/>
            <person name="Brown C.T."/>
            <person name="Hug L.A."/>
            <person name="Sharon I."/>
            <person name="Castelle C.J."/>
            <person name="Probst A.J."/>
            <person name="Thomas B.C."/>
            <person name="Singh A."/>
            <person name="Wilkins M.J."/>
            <person name="Karaoz U."/>
            <person name="Brodie E.L."/>
            <person name="Williams K.H."/>
            <person name="Hubbard S.S."/>
            <person name="Banfield J.F."/>
        </authorList>
    </citation>
    <scope>NUCLEOTIDE SEQUENCE [LARGE SCALE GENOMIC DNA]</scope>
</reference>
<dbReference type="InterPro" id="IPR007627">
    <property type="entry name" value="RNA_pol_sigma70_r2"/>
</dbReference>
<evidence type="ECO:0000256" key="4">
    <source>
        <dbReference type="ARBA" id="ARBA00023125"/>
    </source>
</evidence>
<evidence type="ECO:0000313" key="9">
    <source>
        <dbReference type="Proteomes" id="UP000177932"/>
    </source>
</evidence>
<evidence type="ECO:0000259" key="7">
    <source>
        <dbReference type="Pfam" id="PF08281"/>
    </source>
</evidence>
<dbReference type="InterPro" id="IPR014284">
    <property type="entry name" value="RNA_pol_sigma-70_dom"/>
</dbReference>
<name>A0A1G2H6R6_9BACT</name>
<dbReference type="InterPro" id="IPR036388">
    <property type="entry name" value="WH-like_DNA-bd_sf"/>
</dbReference>
<organism evidence="8 9">
    <name type="scientific">Candidatus Spechtbacteria bacterium RIFCSPHIGHO2_01_FULL_43_30</name>
    <dbReference type="NCBI Taxonomy" id="1802158"/>
    <lineage>
        <taxon>Bacteria</taxon>
        <taxon>Candidatus Spechtiibacteriota</taxon>
    </lineage>
</organism>
<dbReference type="Pfam" id="PF04542">
    <property type="entry name" value="Sigma70_r2"/>
    <property type="match status" value="1"/>
</dbReference>
<keyword evidence="3" id="KW-0731">Sigma factor</keyword>
<evidence type="ECO:0000256" key="5">
    <source>
        <dbReference type="ARBA" id="ARBA00023163"/>
    </source>
</evidence>
<dbReference type="InterPro" id="IPR039425">
    <property type="entry name" value="RNA_pol_sigma-70-like"/>
</dbReference>
<protein>
    <recommendedName>
        <fullName evidence="10">RNA polymerase sigma factor 70 region 4 type 2 domain-containing protein</fullName>
    </recommendedName>
</protein>
<evidence type="ECO:0000256" key="2">
    <source>
        <dbReference type="ARBA" id="ARBA00023015"/>
    </source>
</evidence>
<dbReference type="Pfam" id="PF08281">
    <property type="entry name" value="Sigma70_r4_2"/>
    <property type="match status" value="1"/>
</dbReference>
<dbReference type="SUPFAM" id="SSF88659">
    <property type="entry name" value="Sigma3 and sigma4 domains of RNA polymerase sigma factors"/>
    <property type="match status" value="1"/>
</dbReference>
<dbReference type="InterPro" id="IPR013324">
    <property type="entry name" value="RNA_pol_sigma_r3/r4-like"/>
</dbReference>
<sequence length="177" mass="20505">MFSKEELGDIYNEYVDKIYRFVFFKINSHELAQDLTAETFTKVFEYLTRTKSGEREISNMGAFIYSSARNIVTDYYRKRSKAILLLGESDMSLINRESPSARSADFNILQIDSFEEIRNAMSRLSDTHREIVTLYYIEEMSANEISGIMGKPEGTIRVALHRALKELRKELRSGSEV</sequence>
<dbReference type="PANTHER" id="PTHR43133:SF52">
    <property type="entry name" value="ECF RNA POLYMERASE SIGMA FACTOR SIGL"/>
    <property type="match status" value="1"/>
</dbReference>
<comment type="similarity">
    <text evidence="1">Belongs to the sigma-70 factor family. ECF subfamily.</text>
</comment>
<proteinExistence type="inferred from homology"/>
<keyword evidence="2" id="KW-0805">Transcription regulation</keyword>
<dbReference type="NCBIfam" id="TIGR02937">
    <property type="entry name" value="sigma70-ECF"/>
    <property type="match status" value="1"/>
</dbReference>
<keyword evidence="4" id="KW-0238">DNA-binding</keyword>
<evidence type="ECO:0000259" key="6">
    <source>
        <dbReference type="Pfam" id="PF04542"/>
    </source>
</evidence>
<feature type="domain" description="RNA polymerase sigma-70 region 2" evidence="6">
    <location>
        <begin position="10"/>
        <end position="81"/>
    </location>
</feature>
<dbReference type="SUPFAM" id="SSF88946">
    <property type="entry name" value="Sigma2 domain of RNA polymerase sigma factors"/>
    <property type="match status" value="1"/>
</dbReference>
<dbReference type="STRING" id="1802158.A2827_00305"/>
<accession>A0A1G2H6R6</accession>
<dbReference type="Gene3D" id="1.10.10.10">
    <property type="entry name" value="Winged helix-like DNA-binding domain superfamily/Winged helix DNA-binding domain"/>
    <property type="match status" value="1"/>
</dbReference>
<evidence type="ECO:0000256" key="3">
    <source>
        <dbReference type="ARBA" id="ARBA00023082"/>
    </source>
</evidence>
<dbReference type="PANTHER" id="PTHR43133">
    <property type="entry name" value="RNA POLYMERASE ECF-TYPE SIGMA FACTO"/>
    <property type="match status" value="1"/>
</dbReference>
<dbReference type="GO" id="GO:0003677">
    <property type="term" value="F:DNA binding"/>
    <property type="evidence" value="ECO:0007669"/>
    <property type="project" value="UniProtKB-KW"/>
</dbReference>
<gene>
    <name evidence="8" type="ORF">A2827_00305</name>
</gene>
<dbReference type="EMBL" id="MHOD01000017">
    <property type="protein sequence ID" value="OGZ57971.1"/>
    <property type="molecule type" value="Genomic_DNA"/>
</dbReference>
<evidence type="ECO:0000256" key="1">
    <source>
        <dbReference type="ARBA" id="ARBA00010641"/>
    </source>
</evidence>
<evidence type="ECO:0008006" key="10">
    <source>
        <dbReference type="Google" id="ProtNLM"/>
    </source>
</evidence>
<feature type="domain" description="RNA polymerase sigma factor 70 region 4 type 2" evidence="7">
    <location>
        <begin position="115"/>
        <end position="167"/>
    </location>
</feature>
<comment type="caution">
    <text evidence="8">The sequence shown here is derived from an EMBL/GenBank/DDBJ whole genome shotgun (WGS) entry which is preliminary data.</text>
</comment>
<dbReference type="Proteomes" id="UP000177932">
    <property type="component" value="Unassembled WGS sequence"/>
</dbReference>
<dbReference type="InterPro" id="IPR013325">
    <property type="entry name" value="RNA_pol_sigma_r2"/>
</dbReference>